<feature type="signal peptide" evidence="1">
    <location>
        <begin position="1"/>
        <end position="36"/>
    </location>
</feature>
<sequence>MIVDRAPRLVTAALSAFAMLCATVGVVTFSAAPAQAAACIDDNIRLYRAHSTSGSVDTSAGNWIGYDYYQGGTVYVSRNGYYPYVAAFGNHLVANTIVKYTFEGPTSGFLDPQPTVSSNTVMKDTQRYTIANTIPNGRYEVYVEYVNPCGSNPETLKPLLGYLEITD</sequence>
<dbReference type="KEGG" id="pfla:Pflav_014610"/>
<keyword evidence="1" id="KW-0732">Signal</keyword>
<keyword evidence="3" id="KW-1185">Reference proteome</keyword>
<dbReference type="Proteomes" id="UP000502508">
    <property type="component" value="Chromosome"/>
</dbReference>
<reference evidence="2 3" key="1">
    <citation type="submission" date="2020-03" db="EMBL/GenBank/DDBJ databases">
        <title>Whole genome shotgun sequence of Phytohabitans flavus NBRC 107702.</title>
        <authorList>
            <person name="Komaki H."/>
            <person name="Tamura T."/>
        </authorList>
    </citation>
    <scope>NUCLEOTIDE SEQUENCE [LARGE SCALE GENOMIC DNA]</scope>
    <source>
        <strain evidence="2 3">NBRC 107702</strain>
    </source>
</reference>
<gene>
    <name evidence="2" type="ORF">Pflav_014610</name>
</gene>
<proteinExistence type="predicted"/>
<evidence type="ECO:0008006" key="4">
    <source>
        <dbReference type="Google" id="ProtNLM"/>
    </source>
</evidence>
<organism evidence="2 3">
    <name type="scientific">Phytohabitans flavus</name>
    <dbReference type="NCBI Taxonomy" id="1076124"/>
    <lineage>
        <taxon>Bacteria</taxon>
        <taxon>Bacillati</taxon>
        <taxon>Actinomycetota</taxon>
        <taxon>Actinomycetes</taxon>
        <taxon>Micromonosporales</taxon>
        <taxon>Micromonosporaceae</taxon>
    </lineage>
</organism>
<dbReference type="RefSeq" id="WP_173034618.1">
    <property type="nucleotide sequence ID" value="NZ_AP022870.1"/>
</dbReference>
<evidence type="ECO:0000313" key="3">
    <source>
        <dbReference type="Proteomes" id="UP000502508"/>
    </source>
</evidence>
<protein>
    <recommendedName>
        <fullName evidence="4">PA14 domain-containing protein</fullName>
    </recommendedName>
</protein>
<evidence type="ECO:0000256" key="1">
    <source>
        <dbReference type="SAM" id="SignalP"/>
    </source>
</evidence>
<dbReference type="AlphaFoldDB" id="A0A6F8XMP5"/>
<reference evidence="2 3" key="2">
    <citation type="submission" date="2020-03" db="EMBL/GenBank/DDBJ databases">
        <authorList>
            <person name="Ichikawa N."/>
            <person name="Kimura A."/>
            <person name="Kitahashi Y."/>
            <person name="Uohara A."/>
        </authorList>
    </citation>
    <scope>NUCLEOTIDE SEQUENCE [LARGE SCALE GENOMIC DNA]</scope>
    <source>
        <strain evidence="2 3">NBRC 107702</strain>
    </source>
</reference>
<name>A0A6F8XMP5_9ACTN</name>
<evidence type="ECO:0000313" key="2">
    <source>
        <dbReference type="EMBL" id="BCB75051.1"/>
    </source>
</evidence>
<feature type="chain" id="PRO_5026288661" description="PA14 domain-containing protein" evidence="1">
    <location>
        <begin position="37"/>
        <end position="167"/>
    </location>
</feature>
<dbReference type="EMBL" id="AP022870">
    <property type="protein sequence ID" value="BCB75051.1"/>
    <property type="molecule type" value="Genomic_DNA"/>
</dbReference>
<accession>A0A6F8XMP5</accession>